<reference evidence="1 2" key="1">
    <citation type="submission" date="2017-01" db="EMBL/GenBank/DDBJ databases">
        <title>Genome sequencing of Arcobacter sp. LPB0137.</title>
        <authorList>
            <person name="Lee G.-W."/>
            <person name="Yi H."/>
        </authorList>
    </citation>
    <scope>NUCLEOTIDE SEQUENCE [LARGE SCALE GENOMIC DNA]</scope>
    <source>
        <strain evidence="1 2">LPB0137</strain>
    </source>
</reference>
<name>A0A1P8KQK8_9BACT</name>
<dbReference type="RefSeq" id="WP_076088957.1">
    <property type="nucleotide sequence ID" value="NZ_CP019070.1"/>
</dbReference>
<protein>
    <recommendedName>
        <fullName evidence="3">DUF4384 domain-containing protein</fullName>
    </recommendedName>
</protein>
<proteinExistence type="predicted"/>
<dbReference type="AlphaFoldDB" id="A0A1P8KQK8"/>
<keyword evidence="2" id="KW-1185">Reference proteome</keyword>
<accession>A0A1P8KQK8</accession>
<evidence type="ECO:0008006" key="3">
    <source>
        <dbReference type="Google" id="ProtNLM"/>
    </source>
</evidence>
<organism evidence="1 2">
    <name type="scientific">Poseidonibacter parvus</name>
    <dbReference type="NCBI Taxonomy" id="1850254"/>
    <lineage>
        <taxon>Bacteria</taxon>
        <taxon>Pseudomonadati</taxon>
        <taxon>Campylobacterota</taxon>
        <taxon>Epsilonproteobacteria</taxon>
        <taxon>Campylobacterales</taxon>
        <taxon>Arcobacteraceae</taxon>
        <taxon>Poseidonibacter</taxon>
    </lineage>
</organism>
<dbReference type="EMBL" id="CP019070">
    <property type="protein sequence ID" value="APW66803.1"/>
    <property type="molecule type" value="Genomic_DNA"/>
</dbReference>
<gene>
    <name evidence="1" type="ORF">LPB137_13500</name>
</gene>
<evidence type="ECO:0000313" key="2">
    <source>
        <dbReference type="Proteomes" id="UP000186074"/>
    </source>
</evidence>
<sequence>MKYLIILISIILYLDAKQLNDLEVEASSAILNSTAEEAKNLALRRARSLLIEQANGTSISSNTLVKDGSLAAEFIKSYSSGIILNEKIEWLPLTQYQKDKNTAPIPEYNVKIKADVLIKEKETDLVLKTTINKNIYNNNEKMAIQTLASENSDIAIFFLGYDDKIYKLLPDLNQKVSITKNKKIEFPRENKDKFELEVVVPDNLKKVTEALWIIAAKSKDNISFNIHFDKDVYSLNEFFSIYSKFSQKCVEKIIPYHVHK</sequence>
<dbReference type="Proteomes" id="UP000186074">
    <property type="component" value="Chromosome"/>
</dbReference>
<dbReference type="STRING" id="1850254.LPB137_13500"/>
<dbReference type="KEGG" id="alp:LPB137_13500"/>
<evidence type="ECO:0000313" key="1">
    <source>
        <dbReference type="EMBL" id="APW66803.1"/>
    </source>
</evidence>